<dbReference type="AlphaFoldDB" id="A0A811RDP2"/>
<accession>A0A811RDP2</accession>
<dbReference type="InterPro" id="IPR013210">
    <property type="entry name" value="LRR_N_plant-typ"/>
</dbReference>
<proteinExistence type="predicted"/>
<keyword evidence="12" id="KW-1185">Reference proteome</keyword>
<evidence type="ECO:0000313" key="11">
    <source>
        <dbReference type="EMBL" id="CAD6268383.1"/>
    </source>
</evidence>
<evidence type="ECO:0000256" key="7">
    <source>
        <dbReference type="ARBA" id="ARBA00023136"/>
    </source>
</evidence>
<evidence type="ECO:0000256" key="8">
    <source>
        <dbReference type="ARBA" id="ARBA00023180"/>
    </source>
</evidence>
<evidence type="ECO:0000313" key="12">
    <source>
        <dbReference type="Proteomes" id="UP000604825"/>
    </source>
</evidence>
<keyword evidence="2" id="KW-0433">Leucine-rich repeat</keyword>
<name>A0A811RDP2_9POAL</name>
<keyword evidence="5" id="KW-0677">Repeat</keyword>
<evidence type="ECO:0000256" key="2">
    <source>
        <dbReference type="ARBA" id="ARBA00022614"/>
    </source>
</evidence>
<dbReference type="InterPro" id="IPR001611">
    <property type="entry name" value="Leu-rich_rpt"/>
</dbReference>
<dbReference type="Proteomes" id="UP000604825">
    <property type="component" value="Unassembled WGS sequence"/>
</dbReference>
<keyword evidence="3" id="KW-0812">Transmembrane</keyword>
<sequence length="138" mass="15190">MDAVAAFCILLVLATTISFSAGCFTHERDALLSFKGNIVRDPQNILATWNGQDCCQWSGVKCSNSTGHVIKIDLRNNFFLDDILVPSDSDNPRSMRGKISSSLTVLHHLEYLDLSGNNLGGVGVSIPRFWALSKAWYI</sequence>
<feature type="signal peptide" evidence="9">
    <location>
        <begin position="1"/>
        <end position="22"/>
    </location>
</feature>
<dbReference type="EMBL" id="CAJGYO010000014">
    <property type="protein sequence ID" value="CAD6268383.1"/>
    <property type="molecule type" value="Genomic_DNA"/>
</dbReference>
<protein>
    <recommendedName>
        <fullName evidence="10">Leucine-rich repeat-containing N-terminal plant-type domain-containing protein</fullName>
    </recommendedName>
</protein>
<dbReference type="Gene3D" id="3.80.10.10">
    <property type="entry name" value="Ribonuclease Inhibitor"/>
    <property type="match status" value="1"/>
</dbReference>
<dbReference type="PANTHER" id="PTHR48063">
    <property type="entry name" value="LRR RECEPTOR-LIKE KINASE"/>
    <property type="match status" value="1"/>
</dbReference>
<dbReference type="SUPFAM" id="SSF52058">
    <property type="entry name" value="L domain-like"/>
    <property type="match status" value="1"/>
</dbReference>
<evidence type="ECO:0000256" key="6">
    <source>
        <dbReference type="ARBA" id="ARBA00022989"/>
    </source>
</evidence>
<dbReference type="InterPro" id="IPR046956">
    <property type="entry name" value="RLP23-like"/>
</dbReference>
<evidence type="ECO:0000256" key="1">
    <source>
        <dbReference type="ARBA" id="ARBA00004479"/>
    </source>
</evidence>
<keyword evidence="7" id="KW-0472">Membrane</keyword>
<evidence type="ECO:0000256" key="9">
    <source>
        <dbReference type="SAM" id="SignalP"/>
    </source>
</evidence>
<evidence type="ECO:0000259" key="10">
    <source>
        <dbReference type="Pfam" id="PF08263"/>
    </source>
</evidence>
<keyword evidence="8" id="KW-0325">Glycoprotein</keyword>
<dbReference type="Pfam" id="PF08263">
    <property type="entry name" value="LRRNT_2"/>
    <property type="match status" value="1"/>
</dbReference>
<dbReference type="OrthoDB" id="695689at2759"/>
<keyword evidence="4 9" id="KW-0732">Signal</keyword>
<feature type="domain" description="Leucine-rich repeat-containing N-terminal plant-type" evidence="10">
    <location>
        <begin position="26"/>
        <end position="63"/>
    </location>
</feature>
<evidence type="ECO:0000256" key="4">
    <source>
        <dbReference type="ARBA" id="ARBA00022729"/>
    </source>
</evidence>
<evidence type="ECO:0000256" key="5">
    <source>
        <dbReference type="ARBA" id="ARBA00022737"/>
    </source>
</evidence>
<dbReference type="PANTHER" id="PTHR48063:SF50">
    <property type="entry name" value="HCRVF1 PROTEIN-LIKE"/>
    <property type="match status" value="1"/>
</dbReference>
<comment type="subcellular location">
    <subcellularLocation>
        <location evidence="1">Membrane</location>
        <topology evidence="1">Single-pass type I membrane protein</topology>
    </subcellularLocation>
</comment>
<keyword evidence="6" id="KW-1133">Transmembrane helix</keyword>
<reference evidence="11" key="1">
    <citation type="submission" date="2020-10" db="EMBL/GenBank/DDBJ databases">
        <authorList>
            <person name="Han B."/>
            <person name="Lu T."/>
            <person name="Zhao Q."/>
            <person name="Huang X."/>
            <person name="Zhao Y."/>
        </authorList>
    </citation>
    <scope>NUCLEOTIDE SEQUENCE</scope>
</reference>
<dbReference type="Pfam" id="PF00560">
    <property type="entry name" value="LRR_1"/>
    <property type="match status" value="1"/>
</dbReference>
<gene>
    <name evidence="11" type="ORF">NCGR_LOCUS51688</name>
</gene>
<evidence type="ECO:0000256" key="3">
    <source>
        <dbReference type="ARBA" id="ARBA00022692"/>
    </source>
</evidence>
<dbReference type="GO" id="GO:0016020">
    <property type="term" value="C:membrane"/>
    <property type="evidence" value="ECO:0007669"/>
    <property type="project" value="UniProtKB-SubCell"/>
</dbReference>
<dbReference type="InterPro" id="IPR032675">
    <property type="entry name" value="LRR_dom_sf"/>
</dbReference>
<organism evidence="11 12">
    <name type="scientific">Miscanthus lutarioriparius</name>
    <dbReference type="NCBI Taxonomy" id="422564"/>
    <lineage>
        <taxon>Eukaryota</taxon>
        <taxon>Viridiplantae</taxon>
        <taxon>Streptophyta</taxon>
        <taxon>Embryophyta</taxon>
        <taxon>Tracheophyta</taxon>
        <taxon>Spermatophyta</taxon>
        <taxon>Magnoliopsida</taxon>
        <taxon>Liliopsida</taxon>
        <taxon>Poales</taxon>
        <taxon>Poaceae</taxon>
        <taxon>PACMAD clade</taxon>
        <taxon>Panicoideae</taxon>
        <taxon>Andropogonodae</taxon>
        <taxon>Andropogoneae</taxon>
        <taxon>Saccharinae</taxon>
        <taxon>Miscanthus</taxon>
    </lineage>
</organism>
<feature type="chain" id="PRO_5032970701" description="Leucine-rich repeat-containing N-terminal plant-type domain-containing protein" evidence="9">
    <location>
        <begin position="23"/>
        <end position="138"/>
    </location>
</feature>
<comment type="caution">
    <text evidence="11">The sequence shown here is derived from an EMBL/GenBank/DDBJ whole genome shotgun (WGS) entry which is preliminary data.</text>
</comment>